<dbReference type="PANTHER" id="PTHR22926">
    <property type="entry name" value="PHOSPHO-N-ACETYLMURAMOYL-PENTAPEPTIDE-TRANSFERASE"/>
    <property type="match status" value="1"/>
</dbReference>
<dbReference type="CDD" id="cd06852">
    <property type="entry name" value="GT_MraY"/>
    <property type="match status" value="1"/>
</dbReference>
<evidence type="ECO:0000256" key="4">
    <source>
        <dbReference type="ARBA" id="ARBA00022692"/>
    </source>
</evidence>
<gene>
    <name evidence="8" type="ORF">UFOPK2754_02872</name>
    <name evidence="9" type="ORF">UFOPK3543_03283</name>
    <name evidence="10" type="ORF">UFOPK3967_00322</name>
</gene>
<protein>
    <submittedName>
        <fullName evidence="8">Unannotated protein</fullName>
    </submittedName>
</protein>
<feature type="transmembrane region" description="Helical" evidence="7">
    <location>
        <begin position="115"/>
        <end position="134"/>
    </location>
</feature>
<dbReference type="PANTHER" id="PTHR22926:SF5">
    <property type="entry name" value="PHOSPHO-N-ACETYLMURAMOYL-PENTAPEPTIDE-TRANSFERASE HOMOLOG"/>
    <property type="match status" value="1"/>
</dbReference>
<feature type="transmembrane region" description="Helical" evidence="7">
    <location>
        <begin position="212"/>
        <end position="231"/>
    </location>
</feature>
<feature type="transmembrane region" description="Helical" evidence="7">
    <location>
        <begin position="154"/>
        <end position="173"/>
    </location>
</feature>
<dbReference type="PROSITE" id="PS01347">
    <property type="entry name" value="MRAY_1"/>
    <property type="match status" value="1"/>
</dbReference>
<dbReference type="GO" id="GO:0005886">
    <property type="term" value="C:plasma membrane"/>
    <property type="evidence" value="ECO:0007669"/>
    <property type="project" value="TreeGrafter"/>
</dbReference>
<dbReference type="PROSITE" id="PS01348">
    <property type="entry name" value="MRAY_2"/>
    <property type="match status" value="1"/>
</dbReference>
<feature type="transmembrane region" description="Helical" evidence="7">
    <location>
        <begin position="6"/>
        <end position="26"/>
    </location>
</feature>
<comment type="similarity">
    <text evidence="2">Belongs to the glycosyltransferase 4 family. MraY subfamily.</text>
</comment>
<dbReference type="InterPro" id="IPR000715">
    <property type="entry name" value="Glycosyl_transferase_4"/>
</dbReference>
<name>A0A6J6V7W1_9ZZZZ</name>
<accession>A0A6J6V7W1</accession>
<dbReference type="GO" id="GO:0044038">
    <property type="term" value="P:cell wall macromolecule biosynthetic process"/>
    <property type="evidence" value="ECO:0007669"/>
    <property type="project" value="TreeGrafter"/>
</dbReference>
<proteinExistence type="inferred from homology"/>
<feature type="transmembrane region" description="Helical" evidence="7">
    <location>
        <begin position="263"/>
        <end position="286"/>
    </location>
</feature>
<keyword evidence="3" id="KW-0808">Transferase</keyword>
<dbReference type="Pfam" id="PF00953">
    <property type="entry name" value="Glycos_transf_4"/>
    <property type="match status" value="1"/>
</dbReference>
<dbReference type="Pfam" id="PF10555">
    <property type="entry name" value="MraY_sig1"/>
    <property type="match status" value="1"/>
</dbReference>
<feature type="transmembrane region" description="Helical" evidence="7">
    <location>
        <begin position="180"/>
        <end position="200"/>
    </location>
</feature>
<dbReference type="EMBL" id="CAFBMH010000240">
    <property type="protein sequence ID" value="CAB4941519.1"/>
    <property type="molecule type" value="Genomic_DNA"/>
</dbReference>
<evidence type="ECO:0000256" key="2">
    <source>
        <dbReference type="ARBA" id="ARBA00005583"/>
    </source>
</evidence>
<evidence type="ECO:0000256" key="3">
    <source>
        <dbReference type="ARBA" id="ARBA00022679"/>
    </source>
</evidence>
<sequence>MVRLLIASAVALVVSLAGTKLLIVWLTRHNIGQPIREDGPEGHVTKAGTPTMGGIAIVAGAFVGWVASDFYHGVYTRTGIFVMAAIIGSALVGLLDDWIKVMRERNLGLSKRAKLFGLLGVAGGFGILMVTATNVHTTVSFTRWDSFGLDLGKFAWVVWAVFIIAAFSNAVNFTDGLDGLASGAAILGFAAYMFIAFWQFRHEDVYEVAHALDLAVIAASMIGGCLGFLWWNAAPAQIFMGDTGSLAIGTGLGAIALATNTHFLLPIIGGLFVLETVSVVLQVARFRLAGKRFFRMAPFHHHMELGGIAETKVIIRLWIVSGLCTGVGLGIFYADAIAAGITK</sequence>
<comment type="subcellular location">
    <subcellularLocation>
        <location evidence="1">Membrane</location>
        <topology evidence="1">Multi-pass membrane protein</topology>
    </subcellularLocation>
</comment>
<keyword evidence="5 7" id="KW-1133">Transmembrane helix</keyword>
<dbReference type="HAMAP" id="MF_00038">
    <property type="entry name" value="MraY"/>
    <property type="match status" value="1"/>
</dbReference>
<dbReference type="GO" id="GO:0008963">
    <property type="term" value="F:phospho-N-acetylmuramoyl-pentapeptide-transferase activity"/>
    <property type="evidence" value="ECO:0007669"/>
    <property type="project" value="InterPro"/>
</dbReference>
<feature type="transmembrane region" description="Helical" evidence="7">
    <location>
        <begin position="74"/>
        <end position="95"/>
    </location>
</feature>
<dbReference type="EMBL" id="CAFBOS010000012">
    <property type="protein sequence ID" value="CAB4980374.1"/>
    <property type="molecule type" value="Genomic_DNA"/>
</dbReference>
<dbReference type="InterPro" id="IPR003524">
    <property type="entry name" value="PNAcMuramoyl-5peptid_Trfase"/>
</dbReference>
<evidence type="ECO:0000256" key="7">
    <source>
        <dbReference type="SAM" id="Phobius"/>
    </source>
</evidence>
<evidence type="ECO:0000256" key="1">
    <source>
        <dbReference type="ARBA" id="ARBA00004141"/>
    </source>
</evidence>
<keyword evidence="4 7" id="KW-0812">Transmembrane</keyword>
<evidence type="ECO:0000313" key="8">
    <source>
        <dbReference type="EMBL" id="CAB4767175.1"/>
    </source>
</evidence>
<keyword evidence="6 7" id="KW-0472">Membrane</keyword>
<dbReference type="AlphaFoldDB" id="A0A6J6V7W1"/>
<organism evidence="8">
    <name type="scientific">freshwater metagenome</name>
    <dbReference type="NCBI Taxonomy" id="449393"/>
    <lineage>
        <taxon>unclassified sequences</taxon>
        <taxon>metagenomes</taxon>
        <taxon>ecological metagenomes</taxon>
    </lineage>
</organism>
<feature type="transmembrane region" description="Helical" evidence="7">
    <location>
        <begin position="238"/>
        <end position="257"/>
    </location>
</feature>
<dbReference type="NCBIfam" id="TIGR00445">
    <property type="entry name" value="mraY"/>
    <property type="match status" value="1"/>
</dbReference>
<evidence type="ECO:0000256" key="6">
    <source>
        <dbReference type="ARBA" id="ARBA00023136"/>
    </source>
</evidence>
<dbReference type="GO" id="GO:0071555">
    <property type="term" value="P:cell wall organization"/>
    <property type="evidence" value="ECO:0007669"/>
    <property type="project" value="TreeGrafter"/>
</dbReference>
<evidence type="ECO:0000256" key="5">
    <source>
        <dbReference type="ARBA" id="ARBA00022989"/>
    </source>
</evidence>
<reference evidence="8" key="1">
    <citation type="submission" date="2020-05" db="EMBL/GenBank/DDBJ databases">
        <authorList>
            <person name="Chiriac C."/>
            <person name="Salcher M."/>
            <person name="Ghai R."/>
            <person name="Kavagutti S V."/>
        </authorList>
    </citation>
    <scope>NUCLEOTIDE SEQUENCE</scope>
</reference>
<feature type="transmembrane region" description="Helical" evidence="7">
    <location>
        <begin position="313"/>
        <end position="334"/>
    </location>
</feature>
<feature type="transmembrane region" description="Helical" evidence="7">
    <location>
        <begin position="47"/>
        <end position="68"/>
    </location>
</feature>
<evidence type="ECO:0000313" key="10">
    <source>
        <dbReference type="EMBL" id="CAB4980374.1"/>
    </source>
</evidence>
<dbReference type="EMBL" id="CAEZYR010000152">
    <property type="protein sequence ID" value="CAB4767175.1"/>
    <property type="molecule type" value="Genomic_DNA"/>
</dbReference>
<evidence type="ECO:0000313" key="9">
    <source>
        <dbReference type="EMBL" id="CAB4941519.1"/>
    </source>
</evidence>
<dbReference type="InterPro" id="IPR018480">
    <property type="entry name" value="PNAcMuramoyl-5peptid_Trfase_CS"/>
</dbReference>